<accession>A0A381WRM2</accession>
<dbReference type="AlphaFoldDB" id="A0A381WRM2"/>
<proteinExistence type="predicted"/>
<evidence type="ECO:0000313" key="1">
    <source>
        <dbReference type="EMBL" id="SVA55144.1"/>
    </source>
</evidence>
<gene>
    <name evidence="1" type="ORF">METZ01_LOCUS107998</name>
</gene>
<organism evidence="1">
    <name type="scientific">marine metagenome</name>
    <dbReference type="NCBI Taxonomy" id="408172"/>
    <lineage>
        <taxon>unclassified sequences</taxon>
        <taxon>metagenomes</taxon>
        <taxon>ecological metagenomes</taxon>
    </lineage>
</organism>
<sequence length="111" mass="12571">MEPRTVTIKEASYGEQSAFRRSQGEKNVGGPQERLRIVYEDILGVQTTIELSYDALRDLDEQMHTEMADIIADKVIDKFLQISDEGGLPQLLFDATGMIPNSWKEEPDVQL</sequence>
<dbReference type="EMBL" id="UINC01012655">
    <property type="protein sequence ID" value="SVA55144.1"/>
    <property type="molecule type" value="Genomic_DNA"/>
</dbReference>
<protein>
    <submittedName>
        <fullName evidence="1">Uncharacterized protein</fullName>
    </submittedName>
</protein>
<reference evidence="1" key="1">
    <citation type="submission" date="2018-05" db="EMBL/GenBank/DDBJ databases">
        <authorList>
            <person name="Lanie J.A."/>
            <person name="Ng W.-L."/>
            <person name="Kazmierczak K.M."/>
            <person name="Andrzejewski T.M."/>
            <person name="Davidsen T.M."/>
            <person name="Wayne K.J."/>
            <person name="Tettelin H."/>
            <person name="Glass J.I."/>
            <person name="Rusch D."/>
            <person name="Podicherti R."/>
            <person name="Tsui H.-C.T."/>
            <person name="Winkler M.E."/>
        </authorList>
    </citation>
    <scope>NUCLEOTIDE SEQUENCE</scope>
</reference>
<name>A0A381WRM2_9ZZZZ</name>